<reference evidence="3 4" key="1">
    <citation type="submission" date="2023-01" db="EMBL/GenBank/DDBJ databases">
        <title>Analysis of 21 Apiospora genomes using comparative genomics revels a genus with tremendous synthesis potential of carbohydrate active enzymes and secondary metabolites.</title>
        <authorList>
            <person name="Sorensen T."/>
        </authorList>
    </citation>
    <scope>NUCLEOTIDE SEQUENCE [LARGE SCALE GENOMIC DNA]</scope>
    <source>
        <strain evidence="3 4">CBS 83171</strain>
    </source>
</reference>
<evidence type="ECO:0000313" key="4">
    <source>
        <dbReference type="Proteomes" id="UP001446871"/>
    </source>
</evidence>
<feature type="compositionally biased region" description="Low complexity" evidence="1">
    <location>
        <begin position="273"/>
        <end position="285"/>
    </location>
</feature>
<protein>
    <submittedName>
        <fullName evidence="3">Uncharacterized protein</fullName>
    </submittedName>
</protein>
<organism evidence="3 4">
    <name type="scientific">Apiospora saccharicola</name>
    <dbReference type="NCBI Taxonomy" id="335842"/>
    <lineage>
        <taxon>Eukaryota</taxon>
        <taxon>Fungi</taxon>
        <taxon>Dikarya</taxon>
        <taxon>Ascomycota</taxon>
        <taxon>Pezizomycotina</taxon>
        <taxon>Sordariomycetes</taxon>
        <taxon>Xylariomycetidae</taxon>
        <taxon>Amphisphaeriales</taxon>
        <taxon>Apiosporaceae</taxon>
        <taxon>Apiospora</taxon>
    </lineage>
</organism>
<evidence type="ECO:0000256" key="2">
    <source>
        <dbReference type="SAM" id="SignalP"/>
    </source>
</evidence>
<feature type="signal peptide" evidence="2">
    <location>
        <begin position="1"/>
        <end position="17"/>
    </location>
</feature>
<sequence>MRFFWFSIAAAAGLSGAAPTLECSDDECFRAVDHVSPRIQSSDCQSLFEVTVTPATSTVMRTVVVQTTGTKTKTILSTDKITATAAPSKRWQDRRDAAGALLRRSEPLHQTSTSPPQKTPDYAAPCGSAEALSSVCSCMGYEHATLAVPAPETTKTITVHEAETVTSFKTVKTQQRFPVPLNSTSAVFHNSTAARFGNSTAKAGNFTFSGSASHSASTPGSKLLTSLSDSAQAFASSAMPGQTGTSEAGPSGASATSDISITTDGARGSSRMPLSASPASSQPPQDTGSKTALSITSKAPSPKTAAASAPFPTTAAASAPLFGNSTTARLNTTMSQTSVSLAGSHHFVNTTKPAVALDASSTVPFSNSSTSVSASQTTSTAAKFNSTSAPFLNATTPAPFLNTTSLPSASTSLPPFVNSTTPGALANSTGMPSFNATRPPFALANATTSAPFLNSTVAPFSNNTLLPFANATKPAPFLNSTGTPRFNATRPPFLNATGIPRFNTTRPPYANATTFRALNATSVRFSNTSAPTATPTSMTCGETASPFMLKVSQPSGQFDGWFAKVLANTIMFTSSANHSSKFSVESSGYLCAVGYEGEDGNPAIAIVEDKKSLTGSAVYLIDQKRMEDLKKQGYGPLDCAVNGDLACQGGQELSNWVGCGLGLDISSDAGENVVVDGWNCTSVALSAIYE</sequence>
<name>A0ABR1WFW6_9PEZI</name>
<dbReference type="Proteomes" id="UP001446871">
    <property type="component" value="Unassembled WGS sequence"/>
</dbReference>
<gene>
    <name evidence="3" type="ORF">PG996_001192</name>
</gene>
<feature type="region of interest" description="Disordered" evidence="1">
    <location>
        <begin position="103"/>
        <end position="124"/>
    </location>
</feature>
<accession>A0ABR1WFW6</accession>
<evidence type="ECO:0000313" key="3">
    <source>
        <dbReference type="EMBL" id="KAK8082411.1"/>
    </source>
</evidence>
<keyword evidence="4" id="KW-1185">Reference proteome</keyword>
<feature type="compositionally biased region" description="Low complexity" evidence="1">
    <location>
        <begin position="296"/>
        <end position="310"/>
    </location>
</feature>
<feature type="region of interest" description="Disordered" evidence="1">
    <location>
        <begin position="234"/>
        <end position="310"/>
    </location>
</feature>
<feature type="compositionally biased region" description="Polar residues" evidence="1">
    <location>
        <begin position="234"/>
        <end position="263"/>
    </location>
</feature>
<comment type="caution">
    <text evidence="3">The sequence shown here is derived from an EMBL/GenBank/DDBJ whole genome shotgun (WGS) entry which is preliminary data.</text>
</comment>
<proteinExistence type="predicted"/>
<dbReference type="EMBL" id="JAQQWM010000001">
    <property type="protein sequence ID" value="KAK8082411.1"/>
    <property type="molecule type" value="Genomic_DNA"/>
</dbReference>
<feature type="compositionally biased region" description="Polar residues" evidence="1">
    <location>
        <begin position="286"/>
        <end position="295"/>
    </location>
</feature>
<evidence type="ECO:0000256" key="1">
    <source>
        <dbReference type="SAM" id="MobiDB-lite"/>
    </source>
</evidence>
<feature type="chain" id="PRO_5046223507" evidence="2">
    <location>
        <begin position="18"/>
        <end position="690"/>
    </location>
</feature>
<keyword evidence="2" id="KW-0732">Signal</keyword>